<keyword evidence="2" id="KW-1185">Reference proteome</keyword>
<dbReference type="Proteomes" id="UP000003178">
    <property type="component" value="Unassembled WGS sequence"/>
</dbReference>
<dbReference type="HOGENOM" id="CLU_3307357_0_0_9"/>
<comment type="caution">
    <text evidence="1">The sequence shown here is derived from an EMBL/GenBank/DDBJ whole genome shotgun (WGS) entry which is preliminary data.</text>
</comment>
<reference evidence="1 2" key="2">
    <citation type="submission" date="2008-10" db="EMBL/GenBank/DDBJ databases">
        <title>Draft genome sequence of Clostridium hiranonis (DSM 13275).</title>
        <authorList>
            <person name="Sudarsanam P."/>
            <person name="Ley R."/>
            <person name="Guruge J."/>
            <person name="Turnbaugh P.J."/>
            <person name="Mahowald M."/>
            <person name="Liep D."/>
            <person name="Gordon J."/>
        </authorList>
    </citation>
    <scope>NUCLEOTIDE SEQUENCE [LARGE SCALE GENOMIC DNA]</scope>
    <source>
        <strain evidence="1 2">DSM 13275</strain>
    </source>
</reference>
<name>B6FWY5_PEPHT</name>
<sequence>MENLKNTITKTETLLNNVKLAKDKINETVVRGGASLLKV</sequence>
<evidence type="ECO:0000313" key="2">
    <source>
        <dbReference type="Proteomes" id="UP000003178"/>
    </source>
</evidence>
<evidence type="ECO:0000313" key="1">
    <source>
        <dbReference type="EMBL" id="EEA86046.1"/>
    </source>
</evidence>
<organism evidence="1 2">
    <name type="scientific">Peptacetobacter hiranonis (strain DSM 13275 / JCM 10541 / KCTC 15199 / TO-931)</name>
    <name type="common">Clostridium hiranonis</name>
    <dbReference type="NCBI Taxonomy" id="500633"/>
    <lineage>
        <taxon>Bacteria</taxon>
        <taxon>Bacillati</taxon>
        <taxon>Bacillota</taxon>
        <taxon>Clostridia</taxon>
        <taxon>Peptostreptococcales</taxon>
        <taxon>Peptostreptococcaceae</taxon>
        <taxon>Peptacetobacter</taxon>
    </lineage>
</organism>
<dbReference type="AlphaFoldDB" id="B6FWY5"/>
<protein>
    <submittedName>
        <fullName evidence="1">Uncharacterized protein</fullName>
    </submittedName>
</protein>
<gene>
    <name evidence="1" type="ORF">CLOHIR_00384</name>
</gene>
<dbReference type="STRING" id="500633.CLOHIR_00384"/>
<proteinExistence type="predicted"/>
<reference evidence="1 2" key="1">
    <citation type="submission" date="2008-09" db="EMBL/GenBank/DDBJ databases">
        <authorList>
            <person name="Fulton L."/>
            <person name="Clifton S."/>
            <person name="Fulton B."/>
            <person name="Xu J."/>
            <person name="Minx P."/>
            <person name="Pepin K.H."/>
            <person name="Johnson M."/>
            <person name="Thiruvilangam P."/>
            <person name="Bhonagiri V."/>
            <person name="Nash W.E."/>
            <person name="Mardis E.R."/>
            <person name="Wilson R.K."/>
        </authorList>
    </citation>
    <scope>NUCLEOTIDE SEQUENCE [LARGE SCALE GENOMIC DNA]</scope>
    <source>
        <strain evidence="1 2">DSM 13275</strain>
    </source>
</reference>
<dbReference type="EMBL" id="ABWP01000011">
    <property type="protein sequence ID" value="EEA86046.1"/>
    <property type="molecule type" value="Genomic_DNA"/>
</dbReference>
<accession>B6FWY5</accession>